<dbReference type="Gene3D" id="3.10.450.50">
    <property type="match status" value="1"/>
</dbReference>
<dbReference type="Gene3D" id="2.60.40.150">
    <property type="entry name" value="C2 domain"/>
    <property type="match status" value="1"/>
</dbReference>
<keyword evidence="3" id="KW-1185">Reference proteome</keyword>
<dbReference type="AlphaFoldDB" id="A0A0L0DA58"/>
<dbReference type="Pfam" id="PF00168">
    <property type="entry name" value="C2"/>
    <property type="match status" value="1"/>
</dbReference>
<dbReference type="InterPro" id="IPR000008">
    <property type="entry name" value="C2_dom"/>
</dbReference>
<dbReference type="RefSeq" id="XP_013758748.1">
    <property type="nucleotide sequence ID" value="XM_013903294.1"/>
</dbReference>
<reference evidence="2 3" key="1">
    <citation type="submission" date="2010-05" db="EMBL/GenBank/DDBJ databases">
        <title>The Genome Sequence of Thecamonas trahens ATCC 50062.</title>
        <authorList>
            <consortium name="The Broad Institute Genome Sequencing Platform"/>
            <person name="Russ C."/>
            <person name="Cuomo C."/>
            <person name="Shea T."/>
            <person name="Young S.K."/>
            <person name="Zeng Q."/>
            <person name="Koehrsen M."/>
            <person name="Haas B."/>
            <person name="Borodovsky M."/>
            <person name="Guigo R."/>
            <person name="Alvarado L."/>
            <person name="Berlin A."/>
            <person name="Bochicchio J."/>
            <person name="Borenstein D."/>
            <person name="Chapman S."/>
            <person name="Chen Z."/>
            <person name="Freedman E."/>
            <person name="Gellesch M."/>
            <person name="Goldberg J."/>
            <person name="Griggs A."/>
            <person name="Gujja S."/>
            <person name="Heilman E."/>
            <person name="Heiman D."/>
            <person name="Hepburn T."/>
            <person name="Howarth C."/>
            <person name="Jen D."/>
            <person name="Larson L."/>
            <person name="Mehta T."/>
            <person name="Park D."/>
            <person name="Pearson M."/>
            <person name="Roberts A."/>
            <person name="Saif S."/>
            <person name="Shenoy N."/>
            <person name="Sisk P."/>
            <person name="Stolte C."/>
            <person name="Sykes S."/>
            <person name="Thomson T."/>
            <person name="Walk T."/>
            <person name="White J."/>
            <person name="Yandava C."/>
            <person name="Burger G."/>
            <person name="Gray M.W."/>
            <person name="Holland P.W.H."/>
            <person name="King N."/>
            <person name="Lang F.B.F."/>
            <person name="Roger A.J."/>
            <person name="Ruiz-Trillo I."/>
            <person name="Lander E."/>
            <person name="Nusbaum C."/>
        </authorList>
    </citation>
    <scope>NUCLEOTIDE SEQUENCE [LARGE SCALE GENOMIC DNA]</scope>
    <source>
        <strain evidence="2 3">ATCC 50062</strain>
    </source>
</reference>
<dbReference type="EMBL" id="GL349450">
    <property type="protein sequence ID" value="KNC48178.1"/>
    <property type="molecule type" value="Genomic_DNA"/>
</dbReference>
<evidence type="ECO:0000313" key="2">
    <source>
        <dbReference type="EMBL" id="KNC48178.1"/>
    </source>
</evidence>
<feature type="domain" description="C2" evidence="1">
    <location>
        <begin position="1"/>
        <end position="114"/>
    </location>
</feature>
<organism evidence="2 3">
    <name type="scientific">Thecamonas trahens ATCC 50062</name>
    <dbReference type="NCBI Taxonomy" id="461836"/>
    <lineage>
        <taxon>Eukaryota</taxon>
        <taxon>Apusozoa</taxon>
        <taxon>Apusomonadida</taxon>
        <taxon>Apusomonadidae</taxon>
        <taxon>Thecamonas</taxon>
    </lineage>
</organism>
<gene>
    <name evidence="2" type="ORF">AMSG_04406</name>
</gene>
<dbReference type="Proteomes" id="UP000054408">
    <property type="component" value="Unassembled WGS sequence"/>
</dbReference>
<accession>A0A0L0DA58</accession>
<evidence type="ECO:0000313" key="3">
    <source>
        <dbReference type="Proteomes" id="UP000054408"/>
    </source>
</evidence>
<dbReference type="CDD" id="cd00030">
    <property type="entry name" value="C2"/>
    <property type="match status" value="1"/>
</dbReference>
<dbReference type="InterPro" id="IPR032710">
    <property type="entry name" value="NTF2-like_dom_sf"/>
</dbReference>
<dbReference type="SUPFAM" id="SSF54427">
    <property type="entry name" value="NTF2-like"/>
    <property type="match status" value="1"/>
</dbReference>
<dbReference type="PROSITE" id="PS50004">
    <property type="entry name" value="C2"/>
    <property type="match status" value="1"/>
</dbReference>
<proteinExistence type="predicted"/>
<evidence type="ECO:0000259" key="1">
    <source>
        <dbReference type="PROSITE" id="PS50004"/>
    </source>
</evidence>
<name>A0A0L0DA58_THETB</name>
<dbReference type="InterPro" id="IPR035892">
    <property type="entry name" value="C2_domain_sf"/>
</dbReference>
<dbReference type="SUPFAM" id="SSF49562">
    <property type="entry name" value="C2 domain (Calcium/lipid-binding domain, CaLB)"/>
    <property type="match status" value="1"/>
</dbReference>
<dbReference type="OrthoDB" id="423283at2759"/>
<sequence>MAATRAVSAKVFIEIQAATPYEHVAVKSPDTYVVVKVNAKEVHQTKRINNSRQPVWGEGDDRAFSATVGRNDILYFQLVDHNTLRKDIVLGDGLLRIADLERMKVGATNCRVPIQLHSDSAIADPTQQLPLMCKLILHIDVSQLIACGVITPVANRADAAATATGTKPTEPQAPDAAVLALKEANTMFITLLKAGNTAEIAALYNDEALLAPPPADALPMPIVVGRARIRAFWTGVVDSEVADFAFGDAQFEHVGREAQQSGPYSTENGTGVRRVHWREDDDGNWHIARESFDGPLPVPSAATAALLNVATSQPSFS</sequence>
<protein>
    <recommendedName>
        <fullName evidence="1">C2 domain-containing protein</fullName>
    </recommendedName>
</protein>
<dbReference type="STRING" id="461836.A0A0L0DA58"/>
<dbReference type="GeneID" id="25563951"/>